<dbReference type="InterPro" id="IPR006118">
    <property type="entry name" value="Recombinase_CS"/>
</dbReference>
<dbReference type="CDD" id="cd03768">
    <property type="entry name" value="SR_ResInv"/>
    <property type="match status" value="1"/>
</dbReference>
<dbReference type="PROSITE" id="PS00397">
    <property type="entry name" value="RECOMBINASES_1"/>
    <property type="match status" value="1"/>
</dbReference>
<dbReference type="SMART" id="SM00857">
    <property type="entry name" value="Resolvase"/>
    <property type="match status" value="1"/>
</dbReference>
<evidence type="ECO:0000259" key="6">
    <source>
        <dbReference type="PROSITE" id="PS51736"/>
    </source>
</evidence>
<dbReference type="InterPro" id="IPR050639">
    <property type="entry name" value="SSR_resolvase"/>
</dbReference>
<dbReference type="PROSITE" id="PS00398">
    <property type="entry name" value="RECOMBINASES_2"/>
    <property type="match status" value="1"/>
</dbReference>
<dbReference type="Proteomes" id="UP001598201">
    <property type="component" value="Unassembled WGS sequence"/>
</dbReference>
<evidence type="ECO:0000313" key="8">
    <source>
        <dbReference type="Proteomes" id="UP001598201"/>
    </source>
</evidence>
<accession>A0ABW6CFD9</accession>
<dbReference type="PROSITE" id="PS51736">
    <property type="entry name" value="RECOMBINASES_3"/>
    <property type="match status" value="1"/>
</dbReference>
<dbReference type="InterPro" id="IPR006119">
    <property type="entry name" value="Resolv_N"/>
</dbReference>
<gene>
    <name evidence="7" type="ORF">ACFPK4_23405</name>
</gene>
<dbReference type="Pfam" id="PF00239">
    <property type="entry name" value="Resolvase"/>
    <property type="match status" value="1"/>
</dbReference>
<feature type="domain" description="Resolvase/invertase-type recombinase catalytic" evidence="6">
    <location>
        <begin position="2"/>
        <end position="138"/>
    </location>
</feature>
<keyword evidence="8" id="KW-1185">Reference proteome</keyword>
<comment type="caution">
    <text evidence="7">The sequence shown here is derived from an EMBL/GenBank/DDBJ whole genome shotgun (WGS) entry which is preliminary data.</text>
</comment>
<dbReference type="InterPro" id="IPR009057">
    <property type="entry name" value="Homeodomain-like_sf"/>
</dbReference>
<feature type="active site" description="O-(5'-phospho-DNA)-serine intermediate" evidence="5">
    <location>
        <position position="10"/>
    </location>
</feature>
<proteinExistence type="inferred from homology"/>
<dbReference type="Gene3D" id="3.40.50.1390">
    <property type="entry name" value="Resolvase, N-terminal catalytic domain"/>
    <property type="match status" value="1"/>
</dbReference>
<evidence type="ECO:0000313" key="7">
    <source>
        <dbReference type="EMBL" id="MFD3226492.1"/>
    </source>
</evidence>
<reference evidence="7 8" key="1">
    <citation type="submission" date="2024-09" db="EMBL/GenBank/DDBJ databases">
        <title>Genomes of Rahnella.</title>
        <authorList>
            <person name="Mnguni F.C."/>
            <person name="Shin G.Y."/>
            <person name="Coutinho T."/>
        </authorList>
    </citation>
    <scope>NUCLEOTIDE SEQUENCE [LARGE SCALE GENOMIC DNA]</scope>
    <source>
        <strain evidence="7 8">20WA0057</strain>
    </source>
</reference>
<dbReference type="InterPro" id="IPR036162">
    <property type="entry name" value="Resolvase-like_N_sf"/>
</dbReference>
<keyword evidence="4" id="KW-0233">DNA recombination</keyword>
<evidence type="ECO:0000256" key="4">
    <source>
        <dbReference type="ARBA" id="ARBA00023172"/>
    </source>
</evidence>
<evidence type="ECO:0000256" key="3">
    <source>
        <dbReference type="ARBA" id="ARBA00023125"/>
    </source>
</evidence>
<keyword evidence="2" id="KW-0229">DNA integration</keyword>
<keyword evidence="3" id="KW-0238">DNA-binding</keyword>
<evidence type="ECO:0000256" key="1">
    <source>
        <dbReference type="ARBA" id="ARBA00009913"/>
    </source>
</evidence>
<dbReference type="SUPFAM" id="SSF53041">
    <property type="entry name" value="Resolvase-like"/>
    <property type="match status" value="1"/>
</dbReference>
<dbReference type="RefSeq" id="WP_379672222.1">
    <property type="nucleotide sequence ID" value="NZ_JBHUCJ010000089.1"/>
</dbReference>
<comment type="similarity">
    <text evidence="1">Belongs to the site-specific recombinase resolvase family.</text>
</comment>
<evidence type="ECO:0000256" key="5">
    <source>
        <dbReference type="PROSITE-ProRule" id="PRU10137"/>
    </source>
</evidence>
<dbReference type="EMBL" id="JBHUCJ010000089">
    <property type="protein sequence ID" value="MFD3226492.1"/>
    <property type="molecule type" value="Genomic_DNA"/>
</dbReference>
<evidence type="ECO:0000256" key="2">
    <source>
        <dbReference type="ARBA" id="ARBA00022908"/>
    </source>
</evidence>
<organism evidence="7 8">
    <name type="scientific">Rahnella sp. (strain Y9602)</name>
    <dbReference type="NCBI Taxonomy" id="2703885"/>
    <lineage>
        <taxon>Bacteria</taxon>
        <taxon>Pseudomonadati</taxon>
        <taxon>Pseudomonadota</taxon>
        <taxon>Gammaproteobacteria</taxon>
        <taxon>Enterobacterales</taxon>
        <taxon>Yersiniaceae</taxon>
        <taxon>Rahnella</taxon>
    </lineage>
</organism>
<protein>
    <submittedName>
        <fullName evidence="7">Recombinase family protein</fullName>
    </submittedName>
</protein>
<dbReference type="PANTHER" id="PTHR30461:SF2">
    <property type="entry name" value="SERINE RECOMBINASE PINE-RELATED"/>
    <property type="match status" value="1"/>
</dbReference>
<dbReference type="SUPFAM" id="SSF46689">
    <property type="entry name" value="Homeodomain-like"/>
    <property type="match status" value="1"/>
</dbReference>
<name>A0ABW6CFD9_RAHSY</name>
<sequence>MALIGYARVSTDNQHIDLQNDALRSAGCERIFDDVISGSKNERPGLDAALAYLREGDILVVWKLDRLGRSMAHLVNTVQELSGRGVGLKVLTGQGAAIDTTTAPGKLVFGIFAALAEFERDLIRERTKAGLSAAAARGRKGGRKPVVTDEGLQKAQSLMAQGLSVREAAGRLKIGKTALYDALRAFKNMGNDSSPL</sequence>
<dbReference type="PANTHER" id="PTHR30461">
    <property type="entry name" value="DNA-INVERTASE FROM LAMBDOID PROPHAGE"/>
    <property type="match status" value="1"/>
</dbReference>